<evidence type="ECO:0000256" key="1">
    <source>
        <dbReference type="SAM" id="MobiDB-lite"/>
    </source>
</evidence>
<gene>
    <name evidence="2" type="ORF">ASIM_LOCUS3160</name>
</gene>
<feature type="compositionally biased region" description="Polar residues" evidence="1">
    <location>
        <begin position="58"/>
        <end position="72"/>
    </location>
</feature>
<protein>
    <submittedName>
        <fullName evidence="2 4">Uncharacterized protein</fullName>
    </submittedName>
</protein>
<evidence type="ECO:0000313" key="2">
    <source>
        <dbReference type="EMBL" id="VDK21232.1"/>
    </source>
</evidence>
<reference evidence="2 3" key="2">
    <citation type="submission" date="2018-11" db="EMBL/GenBank/DDBJ databases">
        <authorList>
            <consortium name="Pathogen Informatics"/>
        </authorList>
    </citation>
    <scope>NUCLEOTIDE SEQUENCE [LARGE SCALE GENOMIC DNA]</scope>
</reference>
<proteinExistence type="predicted"/>
<dbReference type="WBParaSite" id="ASIM_0000331801-mRNA-1">
    <property type="protein sequence ID" value="ASIM_0000331801-mRNA-1"/>
    <property type="gene ID" value="ASIM_0000331801"/>
</dbReference>
<dbReference type="Proteomes" id="UP000267096">
    <property type="component" value="Unassembled WGS sequence"/>
</dbReference>
<dbReference type="EMBL" id="UYRR01004697">
    <property type="protein sequence ID" value="VDK21232.1"/>
    <property type="molecule type" value="Genomic_DNA"/>
</dbReference>
<evidence type="ECO:0000313" key="4">
    <source>
        <dbReference type="WBParaSite" id="ASIM_0000331801-mRNA-1"/>
    </source>
</evidence>
<dbReference type="AlphaFoldDB" id="A0A0M3J6X7"/>
<accession>A0A0M3J6X7</accession>
<reference evidence="4" key="1">
    <citation type="submission" date="2017-02" db="UniProtKB">
        <authorList>
            <consortium name="WormBaseParasite"/>
        </authorList>
    </citation>
    <scope>IDENTIFICATION</scope>
</reference>
<feature type="region of interest" description="Disordered" evidence="1">
    <location>
        <begin position="20"/>
        <end position="72"/>
    </location>
</feature>
<organism evidence="4">
    <name type="scientific">Anisakis simplex</name>
    <name type="common">Herring worm</name>
    <dbReference type="NCBI Taxonomy" id="6269"/>
    <lineage>
        <taxon>Eukaryota</taxon>
        <taxon>Metazoa</taxon>
        <taxon>Ecdysozoa</taxon>
        <taxon>Nematoda</taxon>
        <taxon>Chromadorea</taxon>
        <taxon>Rhabditida</taxon>
        <taxon>Spirurina</taxon>
        <taxon>Ascaridomorpha</taxon>
        <taxon>Ascaridoidea</taxon>
        <taxon>Anisakidae</taxon>
        <taxon>Anisakis</taxon>
        <taxon>Anisakis simplex complex</taxon>
    </lineage>
</organism>
<evidence type="ECO:0000313" key="3">
    <source>
        <dbReference type="Proteomes" id="UP000267096"/>
    </source>
</evidence>
<keyword evidence="3" id="KW-1185">Reference proteome</keyword>
<name>A0A0M3J6X7_ANISI</name>
<sequence length="72" mass="8116">MERDRGSVVSGGMIALYKRRARRKKKSSDCGRCSTALEEGEDVGKGRRPARGRRKENGQINNSTIFKFQISQ</sequence>